<name>A0ABU7WD60_9GAMM</name>
<proteinExistence type="predicted"/>
<keyword evidence="2" id="KW-1185">Reference proteome</keyword>
<evidence type="ECO:0000313" key="1">
    <source>
        <dbReference type="EMBL" id="MEF3081898.1"/>
    </source>
</evidence>
<sequence length="109" mass="12267">MQRLVEAFGEKVDALLAPNPRPAPPALPGPLVLDSISRDSITRRVRDLERMYRLTWLINQEAFHVPGIECLEDEELSALLKMMEQARECVVEGISFDEAGLVRSCAMED</sequence>
<organism evidence="1 2">
    <name type="scientific">Luteimonas flava</name>
    <dbReference type="NCBI Taxonomy" id="3115822"/>
    <lineage>
        <taxon>Bacteria</taxon>
        <taxon>Pseudomonadati</taxon>
        <taxon>Pseudomonadota</taxon>
        <taxon>Gammaproteobacteria</taxon>
        <taxon>Lysobacterales</taxon>
        <taxon>Lysobacteraceae</taxon>
        <taxon>Luteimonas</taxon>
    </lineage>
</organism>
<accession>A0ABU7WD60</accession>
<dbReference type="Proteomes" id="UP001358324">
    <property type="component" value="Unassembled WGS sequence"/>
</dbReference>
<dbReference type="EMBL" id="JAZHBM010000001">
    <property type="protein sequence ID" value="MEF3081898.1"/>
    <property type="molecule type" value="Genomic_DNA"/>
</dbReference>
<reference evidence="1 2" key="1">
    <citation type="submission" date="2024-01" db="EMBL/GenBank/DDBJ databases">
        <title>Novel species of the genus Luteimonas isolated from rivers.</title>
        <authorList>
            <person name="Lu H."/>
        </authorList>
    </citation>
    <scope>NUCLEOTIDE SEQUENCE [LARGE SCALE GENOMIC DNA]</scope>
    <source>
        <strain evidence="1 2">SMYT11W</strain>
    </source>
</reference>
<comment type="caution">
    <text evidence="1">The sequence shown here is derived from an EMBL/GenBank/DDBJ whole genome shotgun (WGS) entry which is preliminary data.</text>
</comment>
<gene>
    <name evidence="1" type="ORF">V3391_06685</name>
</gene>
<protein>
    <submittedName>
        <fullName evidence="1">Uncharacterized protein</fullName>
    </submittedName>
</protein>
<evidence type="ECO:0000313" key="2">
    <source>
        <dbReference type="Proteomes" id="UP001358324"/>
    </source>
</evidence>
<dbReference type="RefSeq" id="WP_332077612.1">
    <property type="nucleotide sequence ID" value="NZ_JAZHBM010000001.1"/>
</dbReference>